<organism evidence="2">
    <name type="scientific">freshwater metagenome</name>
    <dbReference type="NCBI Taxonomy" id="449393"/>
    <lineage>
        <taxon>unclassified sequences</taxon>
        <taxon>metagenomes</taxon>
        <taxon>ecological metagenomes</taxon>
    </lineage>
</organism>
<evidence type="ECO:0000256" key="1">
    <source>
        <dbReference type="SAM" id="Phobius"/>
    </source>
</evidence>
<sequence length="50" mass="5651">MRFFMSAFLIFIGIIAIISGEADDSPGLQGLGLILIISVIFFAYRRRRLM</sequence>
<accession>A0A094QWH2</accession>
<dbReference type="AlphaFoldDB" id="A0A094QWH2"/>
<comment type="caution">
    <text evidence="2">The sequence shown here is derived from an EMBL/GenBank/DDBJ whole genome shotgun (WGS) entry which is preliminary data.</text>
</comment>
<protein>
    <submittedName>
        <fullName evidence="2">Uncharacterized protein</fullName>
    </submittedName>
</protein>
<evidence type="ECO:0000313" key="2">
    <source>
        <dbReference type="EMBL" id="KGA18726.1"/>
    </source>
</evidence>
<proteinExistence type="predicted"/>
<keyword evidence="1" id="KW-1133">Transmembrane helix</keyword>
<reference evidence="2" key="1">
    <citation type="submission" date="2014-06" db="EMBL/GenBank/DDBJ databases">
        <title>Key roles for freshwater Actinobacteria revealed by deep metagenomic sequencing.</title>
        <authorList>
            <person name="Ghai R."/>
            <person name="Mizuno C.M."/>
            <person name="Picazo A."/>
            <person name="Camacho A."/>
            <person name="Rodriguez-Valera F."/>
        </authorList>
    </citation>
    <scope>NUCLEOTIDE SEQUENCE</scope>
</reference>
<dbReference type="EMBL" id="JNSL01000039">
    <property type="protein sequence ID" value="KGA18726.1"/>
    <property type="molecule type" value="Genomic_DNA"/>
</dbReference>
<keyword evidence="1" id="KW-0472">Membrane</keyword>
<name>A0A094QWH2_9ZZZZ</name>
<keyword evidence="1" id="KW-0812">Transmembrane</keyword>
<feature type="transmembrane region" description="Helical" evidence="1">
    <location>
        <begin position="26"/>
        <end position="44"/>
    </location>
</feature>
<gene>
    <name evidence="2" type="ORF">GM51_7790</name>
</gene>